<keyword evidence="2" id="KW-0805">Transcription regulation</keyword>
<evidence type="ECO:0000313" key="7">
    <source>
        <dbReference type="WBParaSite" id="jg25241"/>
    </source>
</evidence>
<keyword evidence="3" id="KW-0804">Transcription</keyword>
<dbReference type="SUPFAM" id="SSF55785">
    <property type="entry name" value="PYP-like sensor domain (PAS domain)"/>
    <property type="match status" value="1"/>
</dbReference>
<name>A0A915E2S6_9BILA</name>
<evidence type="ECO:0000256" key="3">
    <source>
        <dbReference type="ARBA" id="ARBA00023163"/>
    </source>
</evidence>
<evidence type="ECO:0000256" key="2">
    <source>
        <dbReference type="ARBA" id="ARBA00023015"/>
    </source>
</evidence>
<organism evidence="6 7">
    <name type="scientific">Ditylenchus dipsaci</name>
    <dbReference type="NCBI Taxonomy" id="166011"/>
    <lineage>
        <taxon>Eukaryota</taxon>
        <taxon>Metazoa</taxon>
        <taxon>Ecdysozoa</taxon>
        <taxon>Nematoda</taxon>
        <taxon>Chromadorea</taxon>
        <taxon>Rhabditida</taxon>
        <taxon>Tylenchina</taxon>
        <taxon>Tylenchomorpha</taxon>
        <taxon>Sphaerularioidea</taxon>
        <taxon>Anguinidae</taxon>
        <taxon>Anguininae</taxon>
        <taxon>Ditylenchus</taxon>
    </lineage>
</organism>
<feature type="domain" description="PAS" evidence="5">
    <location>
        <begin position="204"/>
        <end position="259"/>
    </location>
</feature>
<dbReference type="GO" id="GO:0000981">
    <property type="term" value="F:DNA-binding transcription factor activity, RNA polymerase II-specific"/>
    <property type="evidence" value="ECO:0007669"/>
    <property type="project" value="TreeGrafter"/>
</dbReference>
<dbReference type="Gene3D" id="3.30.450.20">
    <property type="entry name" value="PAS domain"/>
    <property type="match status" value="1"/>
</dbReference>
<sequence>MHSSKAMSKRKGRRNALDEMICATTFQNLLPPIPPLIRLVEVGETRKEGSHRAKSIVASVRPYQRSVRQSGSSYCRGTYPITSFVEQYYVKNCGFSACSTTAKWMTLSGFLVILDYVGKIVYVRDSCCASGPVPGRHEMAYLLLAIGVQMCLGRRNAGITVDGYKPIHFNGRIIANDDCRFIGYGQPLVAYGLNEVRLSSSMWMFRTDLSLKMVFVDSRVAALTGYRASSLVDKSLYELVHVEDMSVLADAHINVLRQHQSITAYYRLLANCGGWLW</sequence>
<accession>A0A915E2S6</accession>
<dbReference type="AlphaFoldDB" id="A0A915E2S6"/>
<protein>
    <submittedName>
        <fullName evidence="7">PAS domain-containing protein</fullName>
    </submittedName>
</protein>
<dbReference type="PANTHER" id="PTHR23043">
    <property type="entry name" value="HYPOXIA-INDUCIBLE FACTOR 1 ALPHA"/>
    <property type="match status" value="1"/>
</dbReference>
<dbReference type="GO" id="GO:0000977">
    <property type="term" value="F:RNA polymerase II transcription regulatory region sequence-specific DNA binding"/>
    <property type="evidence" value="ECO:0007669"/>
    <property type="project" value="TreeGrafter"/>
</dbReference>
<dbReference type="PROSITE" id="PS50112">
    <property type="entry name" value="PAS"/>
    <property type="match status" value="1"/>
</dbReference>
<dbReference type="Pfam" id="PF14598">
    <property type="entry name" value="PAS_11"/>
    <property type="match status" value="1"/>
</dbReference>
<reference evidence="7" key="1">
    <citation type="submission" date="2022-11" db="UniProtKB">
        <authorList>
            <consortium name="WormBaseParasite"/>
        </authorList>
    </citation>
    <scope>IDENTIFICATION</scope>
</reference>
<comment type="subcellular location">
    <subcellularLocation>
        <location evidence="1">Nucleus</location>
    </subcellularLocation>
</comment>
<keyword evidence="4" id="KW-0539">Nucleus</keyword>
<evidence type="ECO:0000259" key="5">
    <source>
        <dbReference type="PROSITE" id="PS50112"/>
    </source>
</evidence>
<dbReference type="InterPro" id="IPR000014">
    <property type="entry name" value="PAS"/>
</dbReference>
<dbReference type="Proteomes" id="UP000887574">
    <property type="component" value="Unplaced"/>
</dbReference>
<dbReference type="PANTHER" id="PTHR23043:SF36">
    <property type="entry name" value="PROTEIN SINGLE-MINDED"/>
    <property type="match status" value="1"/>
</dbReference>
<evidence type="ECO:0000313" key="6">
    <source>
        <dbReference type="Proteomes" id="UP000887574"/>
    </source>
</evidence>
<proteinExistence type="predicted"/>
<dbReference type="WBParaSite" id="jg25241">
    <property type="protein sequence ID" value="jg25241"/>
    <property type="gene ID" value="jg25241"/>
</dbReference>
<dbReference type="InterPro" id="IPR035965">
    <property type="entry name" value="PAS-like_dom_sf"/>
</dbReference>
<evidence type="ECO:0000256" key="4">
    <source>
        <dbReference type="ARBA" id="ARBA00023242"/>
    </source>
</evidence>
<dbReference type="SMART" id="SM00091">
    <property type="entry name" value="PAS"/>
    <property type="match status" value="1"/>
</dbReference>
<keyword evidence="6" id="KW-1185">Reference proteome</keyword>
<dbReference type="CDD" id="cd00130">
    <property type="entry name" value="PAS"/>
    <property type="match status" value="1"/>
</dbReference>
<evidence type="ECO:0000256" key="1">
    <source>
        <dbReference type="ARBA" id="ARBA00004123"/>
    </source>
</evidence>
<dbReference type="GO" id="GO:0010557">
    <property type="term" value="P:positive regulation of macromolecule biosynthetic process"/>
    <property type="evidence" value="ECO:0007669"/>
    <property type="project" value="UniProtKB-ARBA"/>
</dbReference>
<dbReference type="GO" id="GO:0005634">
    <property type="term" value="C:nucleus"/>
    <property type="evidence" value="ECO:0007669"/>
    <property type="project" value="UniProtKB-SubCell"/>
</dbReference>